<evidence type="ECO:0000313" key="11">
    <source>
        <dbReference type="Proteomes" id="UP000468901"/>
    </source>
</evidence>
<dbReference type="InterPro" id="IPR004623">
    <property type="entry name" value="KdpA"/>
</dbReference>
<keyword evidence="4 9" id="KW-0812">Transmembrane</keyword>
<dbReference type="HAMAP" id="MF_00275">
    <property type="entry name" value="KdpA"/>
    <property type="match status" value="1"/>
</dbReference>
<evidence type="ECO:0000313" key="10">
    <source>
        <dbReference type="EMBL" id="KAB7739535.1"/>
    </source>
</evidence>
<feature type="transmembrane region" description="Helical" evidence="9">
    <location>
        <begin position="536"/>
        <end position="558"/>
    </location>
</feature>
<dbReference type="GO" id="GO:0008556">
    <property type="term" value="F:P-type potassium transmembrane transporter activity"/>
    <property type="evidence" value="ECO:0007669"/>
    <property type="project" value="InterPro"/>
</dbReference>
<keyword evidence="7 9" id="KW-0406">Ion transport</keyword>
<dbReference type="NCBIfam" id="TIGR00680">
    <property type="entry name" value="kdpA"/>
    <property type="match status" value="1"/>
</dbReference>
<feature type="transmembrane region" description="Helical" evidence="9">
    <location>
        <begin position="253"/>
        <end position="273"/>
    </location>
</feature>
<evidence type="ECO:0000256" key="9">
    <source>
        <dbReference type="HAMAP-Rule" id="MF_00275"/>
    </source>
</evidence>
<feature type="transmembrane region" description="Helical" evidence="9">
    <location>
        <begin position="382"/>
        <end position="409"/>
    </location>
</feature>
<dbReference type="Proteomes" id="UP000468901">
    <property type="component" value="Unassembled WGS sequence"/>
</dbReference>
<evidence type="ECO:0000256" key="1">
    <source>
        <dbReference type="ARBA" id="ARBA00022448"/>
    </source>
</evidence>
<dbReference type="PIRSF" id="PIRSF001294">
    <property type="entry name" value="K_ATPaseA"/>
    <property type="match status" value="1"/>
</dbReference>
<keyword evidence="1 9" id="KW-0813">Transport</keyword>
<dbReference type="Pfam" id="PF03814">
    <property type="entry name" value="KdpA"/>
    <property type="match status" value="1"/>
</dbReference>
<evidence type="ECO:0000256" key="7">
    <source>
        <dbReference type="ARBA" id="ARBA00023065"/>
    </source>
</evidence>
<evidence type="ECO:0000256" key="5">
    <source>
        <dbReference type="ARBA" id="ARBA00022958"/>
    </source>
</evidence>
<comment type="similarity">
    <text evidence="9">Belongs to the KdpA family.</text>
</comment>
<comment type="caution">
    <text evidence="10">The sequence shown here is derived from an EMBL/GenBank/DDBJ whole genome shotgun (WGS) entry which is preliminary data.</text>
</comment>
<name>A0A6N6VKS6_9HYPH</name>
<feature type="transmembrane region" description="Helical" evidence="9">
    <location>
        <begin position="134"/>
        <end position="156"/>
    </location>
</feature>
<organism evidence="10 11">
    <name type="scientific">Parvibaculum sedimenti</name>
    <dbReference type="NCBI Taxonomy" id="2608632"/>
    <lineage>
        <taxon>Bacteria</taxon>
        <taxon>Pseudomonadati</taxon>
        <taxon>Pseudomonadota</taxon>
        <taxon>Alphaproteobacteria</taxon>
        <taxon>Hyphomicrobiales</taxon>
        <taxon>Parvibaculaceae</taxon>
        <taxon>Parvibaculum</taxon>
    </lineage>
</organism>
<keyword evidence="11" id="KW-1185">Reference proteome</keyword>
<protein>
    <recommendedName>
        <fullName evidence="9">Potassium-transporting ATPase potassium-binding subunit</fullName>
    </recommendedName>
    <alternativeName>
        <fullName evidence="9">ATP phosphohydrolase [potassium-transporting] A chain</fullName>
    </alternativeName>
    <alternativeName>
        <fullName evidence="9">Potassium-binding and translocating subunit A</fullName>
    </alternativeName>
    <alternativeName>
        <fullName evidence="9">Potassium-translocating ATPase A chain</fullName>
    </alternativeName>
</protein>
<feature type="transmembrane region" description="Helical" evidence="9">
    <location>
        <begin position="65"/>
        <end position="85"/>
    </location>
</feature>
<dbReference type="EMBL" id="WESC01000010">
    <property type="protein sequence ID" value="KAB7739535.1"/>
    <property type="molecule type" value="Genomic_DNA"/>
</dbReference>
<keyword evidence="3 9" id="KW-0633">Potassium transport</keyword>
<sequence>MTANGLIQIALFSAIVLLVTRPLGGYMTRVFNGDYVFLTPILRPIEMLFYKLAGVDEKDDQHWLRYGGAMLMFSVAGFALLYAILRLQGYLPFNPQGFGAVEPMLAFNTAISFVTNTNWQNYGGETTLSYFTQMAGLTVHNFVSAATGIALAMAFIRGFSRASAKGLGNFWVDLTRCSLYVLLPVSIVVGLFFIWQGMPQTLGAYVNATTIEGAHQTIAVGPVASQEVIKMFGTNGGGFFNANSTHPFENPNAITNLVQMVLIFAIGAALTNVFGRMVKNEWQGWALFGTMSVLFLVGALIAYHFEAAGNPNITALGVDQAASALQAGGNMEGKDVRFGIANSALFATVTTDASCGAVNAWHDSFTPLAGLVPLVNMELGEIIFGGVGSGLYGMLLFAIVAVFIAGLMVGRTPEYVGKKIEGYDVKMTALAIIILPFSILGFTALASSLPFGVSSIANAGPHGFSEILYGFSSTTANNGSAFGGLTGNTPFYNITLGLAMAIGRFGMIVPMLAVAGSLGRKKLVASSVGTFPTDSGLFVAILTAVILIVGGLTFFPALSLGPIVEHFSMIHGTLY</sequence>
<dbReference type="PANTHER" id="PTHR30607:SF2">
    <property type="entry name" value="POTASSIUM-TRANSPORTING ATPASE POTASSIUM-BINDING SUBUNIT"/>
    <property type="match status" value="1"/>
</dbReference>
<comment type="subcellular location">
    <subcellularLocation>
        <location evidence="9">Cell membrane</location>
        <topology evidence="9">Multi-pass membrane protein</topology>
    </subcellularLocation>
</comment>
<keyword evidence="6 9" id="KW-1133">Transmembrane helix</keyword>
<keyword evidence="2 9" id="KW-1003">Cell membrane</keyword>
<keyword evidence="5 9" id="KW-0630">Potassium</keyword>
<keyword evidence="8 9" id="KW-0472">Membrane</keyword>
<evidence type="ECO:0000256" key="3">
    <source>
        <dbReference type="ARBA" id="ARBA00022538"/>
    </source>
</evidence>
<feature type="transmembrane region" description="Helical" evidence="9">
    <location>
        <begin position="6"/>
        <end position="23"/>
    </location>
</feature>
<evidence type="ECO:0000256" key="6">
    <source>
        <dbReference type="ARBA" id="ARBA00022989"/>
    </source>
</evidence>
<evidence type="ECO:0000256" key="4">
    <source>
        <dbReference type="ARBA" id="ARBA00022692"/>
    </source>
</evidence>
<comment type="function">
    <text evidence="9">Part of the high-affinity ATP-driven potassium transport (or Kdp) system, which catalyzes the hydrolysis of ATP coupled with the electrogenic transport of potassium into the cytoplasm. This subunit binds the extracellular potassium ions and delivers the ions to the membrane domain of KdpB through an intramembrane tunnel.</text>
</comment>
<dbReference type="GO" id="GO:0030955">
    <property type="term" value="F:potassium ion binding"/>
    <property type="evidence" value="ECO:0007669"/>
    <property type="project" value="UniProtKB-UniRule"/>
</dbReference>
<feature type="transmembrane region" description="Helical" evidence="9">
    <location>
        <begin position="285"/>
        <end position="305"/>
    </location>
</feature>
<dbReference type="AlphaFoldDB" id="A0A6N6VKS6"/>
<dbReference type="PANTHER" id="PTHR30607">
    <property type="entry name" value="POTASSIUM-TRANSPORTING ATPASE A CHAIN"/>
    <property type="match status" value="1"/>
</dbReference>
<feature type="transmembrane region" description="Helical" evidence="9">
    <location>
        <begin position="429"/>
        <end position="451"/>
    </location>
</feature>
<comment type="subunit">
    <text evidence="9">The system is composed of three essential subunits: KdpA, KdpB and KdpC.</text>
</comment>
<dbReference type="RefSeq" id="WP_152216706.1">
    <property type="nucleotide sequence ID" value="NZ_JBAQYD010000099.1"/>
</dbReference>
<feature type="transmembrane region" description="Helical" evidence="9">
    <location>
        <begin position="177"/>
        <end position="195"/>
    </location>
</feature>
<gene>
    <name evidence="9 10" type="primary">kdpA</name>
    <name evidence="10" type="ORF">F2P47_12525</name>
</gene>
<feature type="transmembrane region" description="Helical" evidence="9">
    <location>
        <begin position="97"/>
        <end position="114"/>
    </location>
</feature>
<evidence type="ECO:0000256" key="2">
    <source>
        <dbReference type="ARBA" id="ARBA00022475"/>
    </source>
</evidence>
<accession>A0A6N6VKS6</accession>
<reference evidence="10 11" key="1">
    <citation type="submission" date="2019-09" db="EMBL/GenBank/DDBJ databases">
        <title>Parvibaculum sedimenti sp. nov., isolated from sediment.</title>
        <authorList>
            <person name="Wang Y."/>
        </authorList>
    </citation>
    <scope>NUCLEOTIDE SEQUENCE [LARGE SCALE GENOMIC DNA]</scope>
    <source>
        <strain evidence="10 11">HXT-9</strain>
    </source>
</reference>
<evidence type="ECO:0000256" key="8">
    <source>
        <dbReference type="ARBA" id="ARBA00023136"/>
    </source>
</evidence>
<feature type="transmembrane region" description="Helical" evidence="9">
    <location>
        <begin position="491"/>
        <end position="515"/>
    </location>
</feature>
<dbReference type="GO" id="GO:0005886">
    <property type="term" value="C:plasma membrane"/>
    <property type="evidence" value="ECO:0007669"/>
    <property type="project" value="UniProtKB-SubCell"/>
</dbReference>
<proteinExistence type="inferred from homology"/>